<protein>
    <submittedName>
        <fullName evidence="1">Uncharacterized protein</fullName>
    </submittedName>
</protein>
<dbReference type="Proteomes" id="UP000030665">
    <property type="component" value="Unassembled WGS sequence"/>
</dbReference>
<name>A0A077ZDV9_TRITR</name>
<dbReference type="EMBL" id="HG806366">
    <property type="protein sequence ID" value="CDW58556.1"/>
    <property type="molecule type" value="Genomic_DNA"/>
</dbReference>
<keyword evidence="2" id="KW-1185">Reference proteome</keyword>
<evidence type="ECO:0000313" key="2">
    <source>
        <dbReference type="Proteomes" id="UP000030665"/>
    </source>
</evidence>
<sequence>MNLSIAAEILEALPELKLSNLPGTKENNGWQANTYCTTVADELLSKKKYRRRKKRKVKKLQMWSRHELMLHQRKPPENPEGVTVRSVLCENIENKTIDEEALKSKAQRSENSLLNAMDVNVAEDILDVLPELELSAPSGTKENNCWQAVSYCTAVADGSLSKKNYPRRKKRKVKKLQMWSRHELMLHQRKPPENPEGVTVRSVHCKNIENKTIE</sequence>
<dbReference type="AlphaFoldDB" id="A0A077ZDV9"/>
<reference evidence="1" key="2">
    <citation type="submission" date="2014-03" db="EMBL/GenBank/DDBJ databases">
        <title>The whipworm genome and dual-species transcriptomics of an intimate host-pathogen interaction.</title>
        <authorList>
            <person name="Foth B.J."/>
            <person name="Tsai I.J."/>
            <person name="Reid A.J."/>
            <person name="Bancroft A.J."/>
            <person name="Nichol S."/>
            <person name="Tracey A."/>
            <person name="Holroyd N."/>
            <person name="Cotton J.A."/>
            <person name="Stanley E.J."/>
            <person name="Zarowiecki M."/>
            <person name="Liu J.Z."/>
            <person name="Huckvale T."/>
            <person name="Cooper P.J."/>
            <person name="Grencis R.K."/>
            <person name="Berriman M."/>
        </authorList>
    </citation>
    <scope>NUCLEOTIDE SEQUENCE [LARGE SCALE GENOMIC DNA]</scope>
</reference>
<accession>A0A077ZDV9</accession>
<organism evidence="1 2">
    <name type="scientific">Trichuris trichiura</name>
    <name type="common">Whipworm</name>
    <name type="synonym">Trichocephalus trichiurus</name>
    <dbReference type="NCBI Taxonomy" id="36087"/>
    <lineage>
        <taxon>Eukaryota</taxon>
        <taxon>Metazoa</taxon>
        <taxon>Ecdysozoa</taxon>
        <taxon>Nematoda</taxon>
        <taxon>Enoplea</taxon>
        <taxon>Dorylaimia</taxon>
        <taxon>Trichinellida</taxon>
        <taxon>Trichuridae</taxon>
        <taxon>Trichuris</taxon>
    </lineage>
</organism>
<proteinExistence type="predicted"/>
<evidence type="ECO:0000313" key="1">
    <source>
        <dbReference type="EMBL" id="CDW58556.1"/>
    </source>
</evidence>
<gene>
    <name evidence="1" type="ORF">TTRE_0000687501</name>
</gene>
<reference evidence="1" key="1">
    <citation type="submission" date="2014-01" db="EMBL/GenBank/DDBJ databases">
        <authorList>
            <person name="Aslett M."/>
        </authorList>
    </citation>
    <scope>NUCLEOTIDE SEQUENCE</scope>
</reference>